<dbReference type="EMBL" id="CAJNOC010001402">
    <property type="protein sequence ID" value="CAF0861776.1"/>
    <property type="molecule type" value="Genomic_DNA"/>
</dbReference>
<comment type="caution">
    <text evidence="6">The sequence shown here is derived from an EMBL/GenBank/DDBJ whole genome shotgun (WGS) entry which is preliminary data.</text>
</comment>
<dbReference type="OrthoDB" id="411785at2759"/>
<comment type="similarity">
    <text evidence="1">Belongs to the methyltransferase superfamily.</text>
</comment>
<dbReference type="PANTHER" id="PTHR12176:SF78">
    <property type="entry name" value="EEF1A LYSINE AND N-TERMINAL METHYLTRANSFERASE"/>
    <property type="match status" value="1"/>
</dbReference>
<dbReference type="PANTHER" id="PTHR12176">
    <property type="entry name" value="SAM-DEPENDENT METHYLTRANSFERASE SUPERFAMILY PROTEIN"/>
    <property type="match status" value="1"/>
</dbReference>
<dbReference type="GO" id="GO:0032259">
    <property type="term" value="P:methylation"/>
    <property type="evidence" value="ECO:0007669"/>
    <property type="project" value="UniProtKB-KW"/>
</dbReference>
<accession>A0A813WT59</accession>
<evidence type="ECO:0000259" key="5">
    <source>
        <dbReference type="Pfam" id="PF08241"/>
    </source>
</evidence>
<protein>
    <recommendedName>
        <fullName evidence="5">Methyltransferase type 11 domain-containing protein</fullName>
    </recommendedName>
</protein>
<evidence type="ECO:0000313" key="7">
    <source>
        <dbReference type="Proteomes" id="UP000663879"/>
    </source>
</evidence>
<evidence type="ECO:0000256" key="2">
    <source>
        <dbReference type="ARBA" id="ARBA00022603"/>
    </source>
</evidence>
<dbReference type="InterPro" id="IPR051419">
    <property type="entry name" value="Lys/N-term_MeTrsfase_sf"/>
</dbReference>
<name>A0A813WT59_9BILA</name>
<sequence length="678" mass="78270">MSNSLNLIPGSGKEFRDKEYWDKFFKIRGNKAFEWYGQYENLCDILHKYIKLHEKILVVGCGNSKLSENMYDVGMKNIVNIDLSNVVIQQMSAKNRQRKEMEFLKMDMLQMDFEDSKFDAVIDKGTLDALMSDYTEKVNEDVNKMFSEIDRVLKVGGRYICISLAQEHILHKVLESFKEKGWFIRIHRIDEHDLDFHLPVFVFVFTKMKMTLANPILELKLDLNSEKFLRVNSVEEAQNRIKEYQHYGLTKFYISNKTIDTADDVFVYLYDSNNEKYPRFTIYIVDAPANANKVRMNGVFAVFVVPIGKEIEWLFSTKLGREELTSQAKYQRLAIVHLNRDHHYESLDAIISELSPKVMDLAPKGIPSSYKIPLLSMGPELDVRDVKYKGSSDISGEFFVEDVTPSDLSEPTRRLVFQNITPLIQTEIILKEEPRKGKKKNDKEKKVYSPNYGTFLEDFFAIILAQLYSVKLNQDQHLRILIVGLGGGVLAMYCKNWLKNVEIDAVEIDPKIVSVAKEWFGLKEDQSTRVYVEDGLKFINEAAKNNKKWDVVIIDINANDPTSELWGPTKEFLDQDLLKNCKSIVSDSGMFIMNLLCLSETIRKSVLEKLGSFWPHLYSNKLPKNRNEILFCSNLDKNSLFLKNSFTEKNDNLNSKDGHAMCLLNDVAGTFKEVNNNS</sequence>
<dbReference type="Proteomes" id="UP000663879">
    <property type="component" value="Unassembled WGS sequence"/>
</dbReference>
<evidence type="ECO:0000256" key="4">
    <source>
        <dbReference type="ARBA" id="ARBA00023268"/>
    </source>
</evidence>
<dbReference type="FunFam" id="3.40.50.150:FF:000110">
    <property type="entry name" value="methyltransferase-like protein 13 isoform X1"/>
    <property type="match status" value="1"/>
</dbReference>
<dbReference type="InterPro" id="IPR029063">
    <property type="entry name" value="SAM-dependent_MTases_sf"/>
</dbReference>
<gene>
    <name evidence="6" type="ORF">OXX778_LOCUS9479</name>
</gene>
<keyword evidence="3" id="KW-0808">Transferase</keyword>
<keyword evidence="2" id="KW-0489">Methyltransferase</keyword>
<dbReference type="SUPFAM" id="SSF53335">
    <property type="entry name" value="S-adenosyl-L-methionine-dependent methyltransferases"/>
    <property type="match status" value="2"/>
</dbReference>
<dbReference type="Pfam" id="PF08241">
    <property type="entry name" value="Methyltransf_11"/>
    <property type="match status" value="1"/>
</dbReference>
<dbReference type="Gene3D" id="3.40.50.150">
    <property type="entry name" value="Vaccinia Virus protein VP39"/>
    <property type="match status" value="2"/>
</dbReference>
<reference evidence="6" key="1">
    <citation type="submission" date="2021-02" db="EMBL/GenBank/DDBJ databases">
        <authorList>
            <person name="Nowell W R."/>
        </authorList>
    </citation>
    <scope>NUCLEOTIDE SEQUENCE</scope>
    <source>
        <strain evidence="6">Ploen Becks lab</strain>
    </source>
</reference>
<organism evidence="6 7">
    <name type="scientific">Brachionus calyciflorus</name>
    <dbReference type="NCBI Taxonomy" id="104777"/>
    <lineage>
        <taxon>Eukaryota</taxon>
        <taxon>Metazoa</taxon>
        <taxon>Spiralia</taxon>
        <taxon>Gnathifera</taxon>
        <taxon>Rotifera</taxon>
        <taxon>Eurotatoria</taxon>
        <taxon>Monogononta</taxon>
        <taxon>Pseudotrocha</taxon>
        <taxon>Ploima</taxon>
        <taxon>Brachionidae</taxon>
        <taxon>Brachionus</taxon>
    </lineage>
</organism>
<dbReference type="InterPro" id="IPR013216">
    <property type="entry name" value="Methyltransf_11"/>
</dbReference>
<keyword evidence="7" id="KW-1185">Reference proteome</keyword>
<evidence type="ECO:0000256" key="1">
    <source>
        <dbReference type="ARBA" id="ARBA00008361"/>
    </source>
</evidence>
<dbReference type="Pfam" id="PF01564">
    <property type="entry name" value="Spermine_synth"/>
    <property type="match status" value="1"/>
</dbReference>
<feature type="domain" description="Methyltransferase type 11" evidence="5">
    <location>
        <begin position="57"/>
        <end position="161"/>
    </location>
</feature>
<evidence type="ECO:0000256" key="3">
    <source>
        <dbReference type="ARBA" id="ARBA00022679"/>
    </source>
</evidence>
<evidence type="ECO:0000313" key="6">
    <source>
        <dbReference type="EMBL" id="CAF0861776.1"/>
    </source>
</evidence>
<dbReference type="GO" id="GO:0008757">
    <property type="term" value="F:S-adenosylmethionine-dependent methyltransferase activity"/>
    <property type="evidence" value="ECO:0007669"/>
    <property type="project" value="InterPro"/>
</dbReference>
<dbReference type="CDD" id="cd02440">
    <property type="entry name" value="AdoMet_MTases"/>
    <property type="match status" value="2"/>
</dbReference>
<proteinExistence type="inferred from homology"/>
<dbReference type="AlphaFoldDB" id="A0A813WT59"/>
<keyword evidence="4" id="KW-0511">Multifunctional enzyme</keyword>